<keyword evidence="4" id="KW-0378">Hydrolase</keyword>
<evidence type="ECO:0000313" key="5">
    <source>
        <dbReference type="Proteomes" id="UP000548476"/>
    </source>
</evidence>
<evidence type="ECO:0000256" key="1">
    <source>
        <dbReference type="ARBA" id="ARBA00009580"/>
    </source>
</evidence>
<gene>
    <name evidence="4" type="ORF">HNR73_001500</name>
</gene>
<comment type="similarity">
    <text evidence="1">Belongs to the protein-tyrosine phosphatase family.</text>
</comment>
<dbReference type="PANTHER" id="PTHR31126">
    <property type="entry name" value="TYROSINE-PROTEIN PHOSPHATASE"/>
    <property type="match status" value="1"/>
</dbReference>
<sequence>MTERPSKDHDNAEAGASPRPPAVEEPRRVVLGAVHNMRDLGGLETADGRVVRSGVLFRSDMLKHATGSDLERIGALGLRTVIDLRRPDEIALHGHFEAEGVDYRHLELRHLRWELFEQEPATHDERVLFLRQRYSGFLESGSDAIRESLDLITNQSPTLVHCIAGKDRTGIVVAVTLGLLGVAEADIAADFALTASGQQRYQAWAEREGLEVFRGLTTPEEAMLGTLQELRSRYGSFEGYARIIGFADVDKLKDALLD</sequence>
<proteinExistence type="inferred from homology"/>
<reference evidence="4 5" key="1">
    <citation type="submission" date="2020-08" db="EMBL/GenBank/DDBJ databases">
        <title>Genomic Encyclopedia of Type Strains, Phase IV (KMG-IV): sequencing the most valuable type-strain genomes for metagenomic binning, comparative biology and taxonomic classification.</title>
        <authorList>
            <person name="Goeker M."/>
        </authorList>
    </citation>
    <scope>NUCLEOTIDE SEQUENCE [LARGE SCALE GENOMIC DNA]</scope>
    <source>
        <strain evidence="4 5">YIM 65646</strain>
    </source>
</reference>
<feature type="domain" description="Tyrosine specific protein phosphatases" evidence="3">
    <location>
        <begin position="139"/>
        <end position="200"/>
    </location>
</feature>
<dbReference type="SUPFAM" id="SSF52799">
    <property type="entry name" value="(Phosphotyrosine protein) phosphatases II"/>
    <property type="match status" value="1"/>
</dbReference>
<dbReference type="EMBL" id="JACHGT010000003">
    <property type="protein sequence ID" value="MBB6033650.1"/>
    <property type="molecule type" value="Genomic_DNA"/>
</dbReference>
<organism evidence="4 5">
    <name type="scientific">Phytomonospora endophytica</name>
    <dbReference type="NCBI Taxonomy" id="714109"/>
    <lineage>
        <taxon>Bacteria</taxon>
        <taxon>Bacillati</taxon>
        <taxon>Actinomycetota</taxon>
        <taxon>Actinomycetes</taxon>
        <taxon>Micromonosporales</taxon>
        <taxon>Micromonosporaceae</taxon>
        <taxon>Phytomonospora</taxon>
    </lineage>
</organism>
<accession>A0A841FNX7</accession>
<dbReference type="GO" id="GO:0004725">
    <property type="term" value="F:protein tyrosine phosphatase activity"/>
    <property type="evidence" value="ECO:0007669"/>
    <property type="project" value="UniProtKB-EC"/>
</dbReference>
<dbReference type="InterPro" id="IPR016130">
    <property type="entry name" value="Tyr_Pase_AS"/>
</dbReference>
<dbReference type="AlphaFoldDB" id="A0A841FNX7"/>
<name>A0A841FNX7_9ACTN</name>
<feature type="compositionally biased region" description="Basic and acidic residues" evidence="2">
    <location>
        <begin position="1"/>
        <end position="12"/>
    </location>
</feature>
<protein>
    <submittedName>
        <fullName evidence="4">Protein-tyrosine phosphatase</fullName>
        <ecNumber evidence="4">3.1.3.48</ecNumber>
    </submittedName>
</protein>
<dbReference type="Gene3D" id="3.90.190.10">
    <property type="entry name" value="Protein tyrosine phosphatase superfamily"/>
    <property type="match status" value="1"/>
</dbReference>
<dbReference type="PROSITE" id="PS00383">
    <property type="entry name" value="TYR_PHOSPHATASE_1"/>
    <property type="match status" value="1"/>
</dbReference>
<dbReference type="InterPro" id="IPR000387">
    <property type="entry name" value="Tyr_Pase_dom"/>
</dbReference>
<dbReference type="RefSeq" id="WP_184786537.1">
    <property type="nucleotide sequence ID" value="NZ_BONT01000014.1"/>
</dbReference>
<keyword evidence="5" id="KW-1185">Reference proteome</keyword>
<evidence type="ECO:0000313" key="4">
    <source>
        <dbReference type="EMBL" id="MBB6033650.1"/>
    </source>
</evidence>
<comment type="caution">
    <text evidence="4">The sequence shown here is derived from an EMBL/GenBank/DDBJ whole genome shotgun (WGS) entry which is preliminary data.</text>
</comment>
<dbReference type="PANTHER" id="PTHR31126:SF1">
    <property type="entry name" value="TYROSINE SPECIFIC PROTEIN PHOSPHATASES DOMAIN-CONTAINING PROTEIN"/>
    <property type="match status" value="1"/>
</dbReference>
<evidence type="ECO:0000256" key="2">
    <source>
        <dbReference type="SAM" id="MobiDB-lite"/>
    </source>
</evidence>
<dbReference type="Pfam" id="PF13350">
    <property type="entry name" value="Y_phosphatase3"/>
    <property type="match status" value="1"/>
</dbReference>
<dbReference type="InterPro" id="IPR029021">
    <property type="entry name" value="Prot-tyrosine_phosphatase-like"/>
</dbReference>
<feature type="region of interest" description="Disordered" evidence="2">
    <location>
        <begin position="1"/>
        <end position="25"/>
    </location>
</feature>
<dbReference type="Proteomes" id="UP000548476">
    <property type="component" value="Unassembled WGS sequence"/>
</dbReference>
<dbReference type="EC" id="3.1.3.48" evidence="4"/>
<evidence type="ECO:0000259" key="3">
    <source>
        <dbReference type="PROSITE" id="PS50056"/>
    </source>
</evidence>
<dbReference type="InterPro" id="IPR026893">
    <property type="entry name" value="Tyr/Ser_Pase_IphP-type"/>
</dbReference>
<dbReference type="PROSITE" id="PS50056">
    <property type="entry name" value="TYR_PHOSPHATASE_2"/>
    <property type="match status" value="1"/>
</dbReference>